<reference evidence="1" key="1">
    <citation type="journal article" date="2015" name="Nature">
        <title>Complex archaea that bridge the gap between prokaryotes and eukaryotes.</title>
        <authorList>
            <person name="Spang A."/>
            <person name="Saw J.H."/>
            <person name="Jorgensen S.L."/>
            <person name="Zaremba-Niedzwiedzka K."/>
            <person name="Martijn J."/>
            <person name="Lind A.E."/>
            <person name="van Eijk R."/>
            <person name="Schleper C."/>
            <person name="Guy L."/>
            <person name="Ettema T.J."/>
        </authorList>
    </citation>
    <scope>NUCLEOTIDE SEQUENCE</scope>
</reference>
<dbReference type="EMBL" id="LAZR01000265">
    <property type="protein sequence ID" value="KKN78272.1"/>
    <property type="molecule type" value="Genomic_DNA"/>
</dbReference>
<protein>
    <submittedName>
        <fullName evidence="1">Uncharacterized protein</fullName>
    </submittedName>
</protein>
<organism evidence="1">
    <name type="scientific">marine sediment metagenome</name>
    <dbReference type="NCBI Taxonomy" id="412755"/>
    <lineage>
        <taxon>unclassified sequences</taxon>
        <taxon>metagenomes</taxon>
        <taxon>ecological metagenomes</taxon>
    </lineage>
</organism>
<sequence length="74" mass="8482">MSDKSNLWKQPKMCGAGVPEGSYSVKGRLACWEDCCKAYCSSCSFYIKDDVLVDEKLLSRDWNTPEEDKAWKHL</sequence>
<name>A0A0F9TTL7_9ZZZZ</name>
<proteinExistence type="predicted"/>
<evidence type="ECO:0000313" key="1">
    <source>
        <dbReference type="EMBL" id="KKN78272.1"/>
    </source>
</evidence>
<dbReference type="AlphaFoldDB" id="A0A0F9TTL7"/>
<comment type="caution">
    <text evidence="1">The sequence shown here is derived from an EMBL/GenBank/DDBJ whole genome shotgun (WGS) entry which is preliminary data.</text>
</comment>
<accession>A0A0F9TTL7</accession>
<gene>
    <name evidence="1" type="ORF">LCGC14_0351310</name>
</gene>